<keyword evidence="2" id="KW-0808">Transferase</keyword>
<organism evidence="2 3">
    <name type="scientific">Natribaculum luteum</name>
    <dbReference type="NCBI Taxonomy" id="1586232"/>
    <lineage>
        <taxon>Archaea</taxon>
        <taxon>Methanobacteriati</taxon>
        <taxon>Methanobacteriota</taxon>
        <taxon>Stenosarchaea group</taxon>
        <taxon>Halobacteria</taxon>
        <taxon>Halobacteriales</taxon>
        <taxon>Natrialbaceae</taxon>
        <taxon>Natribaculum</taxon>
    </lineage>
</organism>
<dbReference type="PANTHER" id="PTHR45947:SF3">
    <property type="entry name" value="SULFOQUINOVOSYL TRANSFERASE SQD2"/>
    <property type="match status" value="1"/>
</dbReference>
<dbReference type="Pfam" id="PF00534">
    <property type="entry name" value="Glycos_transf_1"/>
    <property type="match status" value="1"/>
</dbReference>
<sequence length="330" mass="36796">MLLLHTNREYAETLADAVTESDTDFEPLVVSRQPLLDRLKTLLTADIDLIQADELMVNGMLAAGASLVRQIPLVVSIRGWADYTNAHNQYGSLRERSIELRSKATLQRTKSTLFISEITEQAFKKRYNVCDATIVGRPIDIEAYADGTQRGRNTFDVLTVTNLRYKEKYKGVVMTLQAMEPLFEEYPSLRFRIAGSGPYLEKLKKFLQTYNYSNRISLLGFVDAIADEYASADLFVYVSFLDSYATVILEAQAAGLPVIGSDAVGIPETVGNGGMLCDPTVEGIQAALEHVISDDDLRYDLERRAQQKIATHNAESAAAHIDVWERVLTN</sequence>
<name>A0ABD5NV46_9EURY</name>
<dbReference type="EC" id="2.4.-.-" evidence="2"/>
<protein>
    <submittedName>
        <fullName evidence="2">Glycosyltransferase family 4 protein</fullName>
        <ecNumber evidence="2">2.4.-.-</ecNumber>
    </submittedName>
</protein>
<reference evidence="2 3" key="1">
    <citation type="journal article" date="2014" name="Int. J. Syst. Evol. Microbiol.">
        <title>Complete genome sequence of Corynebacterium casei LMG S-19264T (=DSM 44701T), isolated from a smear-ripened cheese.</title>
        <authorList>
            <consortium name="US DOE Joint Genome Institute (JGI-PGF)"/>
            <person name="Walter F."/>
            <person name="Albersmeier A."/>
            <person name="Kalinowski J."/>
            <person name="Ruckert C."/>
        </authorList>
    </citation>
    <scope>NUCLEOTIDE SEQUENCE [LARGE SCALE GENOMIC DNA]</scope>
    <source>
        <strain evidence="2 3">IBRC-M 10912</strain>
    </source>
</reference>
<dbReference type="InterPro" id="IPR001296">
    <property type="entry name" value="Glyco_trans_1"/>
</dbReference>
<proteinExistence type="predicted"/>
<keyword evidence="2" id="KW-0328">Glycosyltransferase</keyword>
<dbReference type="SUPFAM" id="SSF53756">
    <property type="entry name" value="UDP-Glycosyltransferase/glycogen phosphorylase"/>
    <property type="match status" value="1"/>
</dbReference>
<dbReference type="EMBL" id="JBHSDJ010000002">
    <property type="protein sequence ID" value="MFC4245641.1"/>
    <property type="molecule type" value="Genomic_DNA"/>
</dbReference>
<dbReference type="Proteomes" id="UP001595821">
    <property type="component" value="Unassembled WGS sequence"/>
</dbReference>
<dbReference type="Gene3D" id="3.40.50.2000">
    <property type="entry name" value="Glycogen Phosphorylase B"/>
    <property type="match status" value="2"/>
</dbReference>
<gene>
    <name evidence="2" type="ORF">ACFOZ7_01245</name>
</gene>
<dbReference type="AlphaFoldDB" id="A0ABD5NV46"/>
<feature type="domain" description="Glycosyl transferase family 1" evidence="1">
    <location>
        <begin position="167"/>
        <end position="307"/>
    </location>
</feature>
<dbReference type="GO" id="GO:0016757">
    <property type="term" value="F:glycosyltransferase activity"/>
    <property type="evidence" value="ECO:0007669"/>
    <property type="project" value="UniProtKB-KW"/>
</dbReference>
<evidence type="ECO:0000259" key="1">
    <source>
        <dbReference type="Pfam" id="PF00534"/>
    </source>
</evidence>
<comment type="caution">
    <text evidence="2">The sequence shown here is derived from an EMBL/GenBank/DDBJ whole genome shotgun (WGS) entry which is preliminary data.</text>
</comment>
<evidence type="ECO:0000313" key="3">
    <source>
        <dbReference type="Proteomes" id="UP001595821"/>
    </source>
</evidence>
<dbReference type="PANTHER" id="PTHR45947">
    <property type="entry name" value="SULFOQUINOVOSYL TRANSFERASE SQD2"/>
    <property type="match status" value="1"/>
</dbReference>
<accession>A0ABD5NV46</accession>
<evidence type="ECO:0000313" key="2">
    <source>
        <dbReference type="EMBL" id="MFC4245641.1"/>
    </source>
</evidence>
<dbReference type="InterPro" id="IPR050194">
    <property type="entry name" value="Glycosyltransferase_grp1"/>
</dbReference>
<dbReference type="CDD" id="cd03801">
    <property type="entry name" value="GT4_PimA-like"/>
    <property type="match status" value="1"/>
</dbReference>